<proteinExistence type="predicted"/>
<dbReference type="AlphaFoldDB" id="A0A6A2ZL55"/>
<sequence>MEYQTPDEEGNTQAPLAMLAEKANGEIQLDQDKKNEYYKKMTEELKQVDKEDKLLERQRLREKWIKKKMEVEEGHREDEDGDEDEDDISGSEGEPDANNKRKRSKIYFYSDSDGEIEENKDSAGVKALKLLNSMHS</sequence>
<dbReference type="Proteomes" id="UP000436088">
    <property type="component" value="Unassembled WGS sequence"/>
</dbReference>
<reference evidence="2" key="1">
    <citation type="submission" date="2019-09" db="EMBL/GenBank/DDBJ databases">
        <title>Draft genome information of white flower Hibiscus syriacus.</title>
        <authorList>
            <person name="Kim Y.-M."/>
        </authorList>
    </citation>
    <scope>NUCLEOTIDE SEQUENCE [LARGE SCALE GENOMIC DNA]</scope>
    <source>
        <strain evidence="2">YM2019G1</strain>
    </source>
</reference>
<accession>A0A6A2ZL55</accession>
<name>A0A6A2ZL55_HIBSY</name>
<comment type="caution">
    <text evidence="2">The sequence shown here is derived from an EMBL/GenBank/DDBJ whole genome shotgun (WGS) entry which is preliminary data.</text>
</comment>
<evidence type="ECO:0000313" key="3">
    <source>
        <dbReference type="Proteomes" id="UP000436088"/>
    </source>
</evidence>
<evidence type="ECO:0000313" key="2">
    <source>
        <dbReference type="EMBL" id="KAE8691882.1"/>
    </source>
</evidence>
<evidence type="ECO:0000256" key="1">
    <source>
        <dbReference type="SAM" id="MobiDB-lite"/>
    </source>
</evidence>
<organism evidence="2 3">
    <name type="scientific">Hibiscus syriacus</name>
    <name type="common">Rose of Sharon</name>
    <dbReference type="NCBI Taxonomy" id="106335"/>
    <lineage>
        <taxon>Eukaryota</taxon>
        <taxon>Viridiplantae</taxon>
        <taxon>Streptophyta</taxon>
        <taxon>Embryophyta</taxon>
        <taxon>Tracheophyta</taxon>
        <taxon>Spermatophyta</taxon>
        <taxon>Magnoliopsida</taxon>
        <taxon>eudicotyledons</taxon>
        <taxon>Gunneridae</taxon>
        <taxon>Pentapetalae</taxon>
        <taxon>rosids</taxon>
        <taxon>malvids</taxon>
        <taxon>Malvales</taxon>
        <taxon>Malvaceae</taxon>
        <taxon>Malvoideae</taxon>
        <taxon>Hibiscus</taxon>
    </lineage>
</organism>
<dbReference type="OrthoDB" id="1744317at2759"/>
<feature type="compositionally biased region" description="Acidic residues" evidence="1">
    <location>
        <begin position="79"/>
        <end position="95"/>
    </location>
</feature>
<feature type="region of interest" description="Disordered" evidence="1">
    <location>
        <begin position="65"/>
        <end position="104"/>
    </location>
</feature>
<dbReference type="EMBL" id="VEPZ02001143">
    <property type="protein sequence ID" value="KAE8691882.1"/>
    <property type="molecule type" value="Genomic_DNA"/>
</dbReference>
<keyword evidence="3" id="KW-1185">Reference proteome</keyword>
<feature type="compositionally biased region" description="Basic and acidic residues" evidence="1">
    <location>
        <begin position="65"/>
        <end position="78"/>
    </location>
</feature>
<gene>
    <name evidence="2" type="ORF">F3Y22_tig00110865pilonHSYRG00306</name>
</gene>
<protein>
    <submittedName>
        <fullName evidence="2">Uncharacterized protein</fullName>
    </submittedName>
</protein>